<name>A0A8J2Q553_9HEXA</name>
<protein>
    <submittedName>
        <fullName evidence="2">Uncharacterized protein</fullName>
    </submittedName>
</protein>
<gene>
    <name evidence="2" type="ORF">AFUS01_LOCUS43696</name>
</gene>
<reference evidence="2" key="1">
    <citation type="submission" date="2021-06" db="EMBL/GenBank/DDBJ databases">
        <authorList>
            <person name="Hodson N. C."/>
            <person name="Mongue J. A."/>
            <person name="Jaron S. K."/>
        </authorList>
    </citation>
    <scope>NUCLEOTIDE SEQUENCE</scope>
</reference>
<evidence type="ECO:0000256" key="1">
    <source>
        <dbReference type="SAM" id="MobiDB-lite"/>
    </source>
</evidence>
<evidence type="ECO:0000313" key="2">
    <source>
        <dbReference type="EMBL" id="CAG7834166.1"/>
    </source>
</evidence>
<dbReference type="Proteomes" id="UP000708208">
    <property type="component" value="Unassembled WGS sequence"/>
</dbReference>
<accession>A0A8J2Q553</accession>
<organism evidence="2 3">
    <name type="scientific">Allacma fusca</name>
    <dbReference type="NCBI Taxonomy" id="39272"/>
    <lineage>
        <taxon>Eukaryota</taxon>
        <taxon>Metazoa</taxon>
        <taxon>Ecdysozoa</taxon>
        <taxon>Arthropoda</taxon>
        <taxon>Hexapoda</taxon>
        <taxon>Collembola</taxon>
        <taxon>Symphypleona</taxon>
        <taxon>Sminthuridae</taxon>
        <taxon>Allacma</taxon>
    </lineage>
</organism>
<evidence type="ECO:0000313" key="3">
    <source>
        <dbReference type="Proteomes" id="UP000708208"/>
    </source>
</evidence>
<dbReference type="AlphaFoldDB" id="A0A8J2Q553"/>
<dbReference type="EMBL" id="CAJVCH010570140">
    <property type="protein sequence ID" value="CAG7834166.1"/>
    <property type="molecule type" value="Genomic_DNA"/>
</dbReference>
<comment type="caution">
    <text evidence="2">The sequence shown here is derived from an EMBL/GenBank/DDBJ whole genome shotgun (WGS) entry which is preliminary data.</text>
</comment>
<proteinExistence type="predicted"/>
<keyword evidence="3" id="KW-1185">Reference proteome</keyword>
<sequence>MACHSPTQGHVMEFSGNGSVRVRRGSSDGKKRKAIASGVAWALCDQWEVHLEENCITAPIKKDTPGNDVKCGWYDWTRCTASSCKPFKLDKC</sequence>
<feature type="region of interest" description="Disordered" evidence="1">
    <location>
        <begin position="1"/>
        <end position="28"/>
    </location>
</feature>